<sequence>MTPQRIDVMIAGAQKAGTTMLAQTLGRHPSITTHPQREFAYFVEPGRVDFERAYDDAFGTVPAGTTVLAKSVGVMWLPDAAERLVTDHPEVRLVVSLREPSARAYSAYLFQQSVGRESRSLTFADALALEPERLADDFNRYQHNAYVGRGLYADQLTRLHDLVGVDRVHVVTMDDLRSDPDATLNGVITFLGLEPMSVAATAVVNEAAVNRLPALESVGRSRPVRAITRRLPSGARARVTATARKLNRSSTAAPPPDPAVIADLRARFREPNDRLRRLTGLELAGWS</sequence>
<evidence type="ECO:0000259" key="3">
    <source>
        <dbReference type="Pfam" id="PF00685"/>
    </source>
</evidence>
<dbReference type="SUPFAM" id="SSF52540">
    <property type="entry name" value="P-loop containing nucleoside triphosphate hydrolases"/>
    <property type="match status" value="1"/>
</dbReference>
<comment type="caution">
    <text evidence="4">The sequence shown here is derived from an EMBL/GenBank/DDBJ whole genome shotgun (WGS) entry which is preliminary data.</text>
</comment>
<proteinExistence type="predicted"/>
<dbReference type="OrthoDB" id="4508169at2"/>
<dbReference type="RefSeq" id="WP_133870696.1">
    <property type="nucleotide sequence ID" value="NZ_SOAU01000001.1"/>
</dbReference>
<dbReference type="InterPro" id="IPR027417">
    <property type="entry name" value="P-loop_NTPase"/>
</dbReference>
<dbReference type="Gene3D" id="3.40.50.300">
    <property type="entry name" value="P-loop containing nucleotide triphosphate hydrolases"/>
    <property type="match status" value="1"/>
</dbReference>
<dbReference type="GO" id="GO:0008146">
    <property type="term" value="F:sulfotransferase activity"/>
    <property type="evidence" value="ECO:0007669"/>
    <property type="project" value="InterPro"/>
</dbReference>
<dbReference type="PANTHER" id="PTHR10605:SF56">
    <property type="entry name" value="BIFUNCTIONAL HEPARAN SULFATE N-DEACETYLASE_N-SULFOTRANSFERASE"/>
    <property type="match status" value="1"/>
</dbReference>
<evidence type="ECO:0000256" key="2">
    <source>
        <dbReference type="ARBA" id="ARBA00023180"/>
    </source>
</evidence>
<dbReference type="InterPro" id="IPR000863">
    <property type="entry name" value="Sulfotransferase_dom"/>
</dbReference>
<dbReference type="Pfam" id="PF00685">
    <property type="entry name" value="Sulfotransfer_1"/>
    <property type="match status" value="1"/>
</dbReference>
<dbReference type="EMBL" id="SOAU01000001">
    <property type="protein sequence ID" value="TDT18484.1"/>
    <property type="molecule type" value="Genomic_DNA"/>
</dbReference>
<evidence type="ECO:0000313" key="4">
    <source>
        <dbReference type="EMBL" id="TDT18484.1"/>
    </source>
</evidence>
<dbReference type="Proteomes" id="UP000294558">
    <property type="component" value="Unassembled WGS sequence"/>
</dbReference>
<keyword evidence="5" id="KW-1185">Reference proteome</keyword>
<protein>
    <submittedName>
        <fullName evidence="4">Sulfotransferase family protein</fullName>
    </submittedName>
</protein>
<reference evidence="4 5" key="1">
    <citation type="submission" date="2019-03" db="EMBL/GenBank/DDBJ databases">
        <title>Sequencing the genomes of 1000 actinobacteria strains.</title>
        <authorList>
            <person name="Klenk H.-P."/>
        </authorList>
    </citation>
    <scope>NUCLEOTIDE SEQUENCE [LARGE SCALE GENOMIC DNA]</scope>
    <source>
        <strain evidence="4 5">DSM 18936</strain>
    </source>
</reference>
<dbReference type="InterPro" id="IPR037359">
    <property type="entry name" value="NST/OST"/>
</dbReference>
<accession>A0A4R7I5F2</accession>
<evidence type="ECO:0000256" key="1">
    <source>
        <dbReference type="ARBA" id="ARBA00022679"/>
    </source>
</evidence>
<name>A0A4R7I5F2_9ACTN</name>
<organism evidence="4 5">
    <name type="scientific">Ilumatobacter fluminis</name>
    <dbReference type="NCBI Taxonomy" id="467091"/>
    <lineage>
        <taxon>Bacteria</taxon>
        <taxon>Bacillati</taxon>
        <taxon>Actinomycetota</taxon>
        <taxon>Acidimicrobiia</taxon>
        <taxon>Acidimicrobiales</taxon>
        <taxon>Ilumatobacteraceae</taxon>
        <taxon>Ilumatobacter</taxon>
    </lineage>
</organism>
<evidence type="ECO:0000313" key="5">
    <source>
        <dbReference type="Proteomes" id="UP000294558"/>
    </source>
</evidence>
<keyword evidence="2" id="KW-0325">Glycoprotein</keyword>
<dbReference type="PANTHER" id="PTHR10605">
    <property type="entry name" value="HEPARAN SULFATE SULFOTRANSFERASE"/>
    <property type="match status" value="1"/>
</dbReference>
<feature type="domain" description="Sulfotransferase" evidence="3">
    <location>
        <begin position="6"/>
        <end position="199"/>
    </location>
</feature>
<dbReference type="AlphaFoldDB" id="A0A4R7I5F2"/>
<keyword evidence="1 4" id="KW-0808">Transferase</keyword>
<gene>
    <name evidence="4" type="ORF">BDK89_4105</name>
</gene>